<dbReference type="Proteomes" id="UP000464330">
    <property type="component" value="Chromosome"/>
</dbReference>
<keyword evidence="2" id="KW-0804">Transcription</keyword>
<dbReference type="InterPro" id="IPR013199">
    <property type="entry name" value="HTH_Mga_DNA-bd_dom"/>
</dbReference>
<dbReference type="Gene3D" id="1.10.10.10">
    <property type="entry name" value="Winged helix-like DNA-binding domain superfamily/Winged helix DNA-binding domain"/>
    <property type="match status" value="1"/>
</dbReference>
<dbReference type="PANTHER" id="PTHR30185:SF18">
    <property type="entry name" value="TRANSCRIPTIONAL REGULATOR MTLR"/>
    <property type="match status" value="1"/>
</dbReference>
<feature type="domain" description="Mga helix-turn-helix" evidence="3">
    <location>
        <begin position="78"/>
        <end position="163"/>
    </location>
</feature>
<dbReference type="InterPro" id="IPR050661">
    <property type="entry name" value="BglG_antiterminators"/>
</dbReference>
<dbReference type="InterPro" id="IPR036388">
    <property type="entry name" value="WH-like_DNA-bd_sf"/>
</dbReference>
<dbReference type="Pfam" id="PF08280">
    <property type="entry name" value="HTH_Mga"/>
    <property type="match status" value="1"/>
</dbReference>
<organism evidence="5 6">
    <name type="scientific">Paenibacillus larvae subsp. larvae</name>
    <dbReference type="NCBI Taxonomy" id="147375"/>
    <lineage>
        <taxon>Bacteria</taxon>
        <taxon>Bacillati</taxon>
        <taxon>Bacillota</taxon>
        <taxon>Bacilli</taxon>
        <taxon>Bacillales</taxon>
        <taxon>Paenibacillaceae</taxon>
        <taxon>Paenibacillus</taxon>
    </lineage>
</organism>
<evidence type="ECO:0000259" key="4">
    <source>
        <dbReference type="Pfam" id="PF08280"/>
    </source>
</evidence>
<proteinExistence type="predicted"/>
<dbReference type="PANTHER" id="PTHR30185">
    <property type="entry name" value="CRYPTIC BETA-GLUCOSIDE BGL OPERON ANTITERMINATOR"/>
    <property type="match status" value="1"/>
</dbReference>
<reference evidence="5 6" key="1">
    <citation type="journal article" date="2020" name="Int. J. Med. Microbiol.">
        <title>Discovery of Paenibacillus larvae ERIC V: Phenotypic and genomic comparison to genotypes ERIC I-IV reveal different inventories of virulence factors which correlate with epidemiological prevalences of American Foulbrood.</title>
        <authorList>
            <person name="Beims H."/>
            <person name="Bunk B."/>
            <person name="Erler S."/>
            <person name="Mohr K.I."/>
            <person name="Sproer C."/>
            <person name="Pradella S."/>
            <person name="Gunther G."/>
            <person name="Rohde M."/>
            <person name="von der Ohe W."/>
            <person name="Steinert M."/>
        </authorList>
    </citation>
    <scope>NUCLEOTIDE SEQUENCE [LARGE SCALE GENOMIC DNA]</scope>
    <source>
        <strain evidence="5">Eric_V</strain>
    </source>
</reference>
<evidence type="ECO:0000313" key="6">
    <source>
        <dbReference type="Proteomes" id="UP000464330"/>
    </source>
</evidence>
<keyword evidence="1" id="KW-0805">Transcription regulation</keyword>
<evidence type="ECO:0000256" key="1">
    <source>
        <dbReference type="ARBA" id="ARBA00023015"/>
    </source>
</evidence>
<gene>
    <name evidence="5" type="primary">atxA</name>
    <name evidence="5" type="ORF">ERICV_01899</name>
</gene>
<accession>A0A6C0QQN1</accession>
<sequence length="489" mass="58560">MLIFMDKLALRKIKLLELLSLENREFNIIEISSYLGCTDRTVLKTIQCLKVDFESWKDNIEIINRDNKFIYLKKSIYFSLELIQLNYLKNSLTFNACNDIFHQRYVDTNTFASKNYVSYPTMNRRIKQLKPLLNKFKLLYLSKPRATFVGSEKQFRYFFYLFYWNSYWGMEWPFPMVKKEDYKYLLKDIEKIINQKLSISEQEMFLCWLAISISRIKLGALIDEMELYRQISENNWLYPIFKDMLIPVLKDVGNLNERELENEVLFLFSVLNAFAYYSKADERLSQLLIFTQHHKASYVEATNVWIKTFCSFFNINFNVEEYSIMFGNLFHLHFHAVLFDGPSILFDNKNNIQLINHFQLYSKKIKDFYNILLQNKKLAPIFQKRDLLFPRYLCLIQKYINYSSFGKKIRVYVSSIYGTVFEEDLGNMIKKRNAGMIEIINDIEKEIDLIISDRIYPVLKNKNIPIFIWHDIPNNTDWENLSSFLATFP</sequence>
<protein>
    <submittedName>
        <fullName evidence="5">Anthrax toxin expression trans-acting positive regulator</fullName>
    </submittedName>
</protein>
<dbReference type="Pfam" id="PF05043">
    <property type="entry name" value="Mga"/>
    <property type="match status" value="1"/>
</dbReference>
<dbReference type="RefSeq" id="WP_172423151.1">
    <property type="nucleotide sequence ID" value="NZ_CP019717.1"/>
</dbReference>
<name>A0A6C0QQN1_9BACL</name>
<dbReference type="InterPro" id="IPR007737">
    <property type="entry name" value="Mga_HTH"/>
</dbReference>
<evidence type="ECO:0000259" key="3">
    <source>
        <dbReference type="Pfam" id="PF05043"/>
    </source>
</evidence>
<evidence type="ECO:0000313" key="5">
    <source>
        <dbReference type="EMBL" id="QHZ51049.1"/>
    </source>
</evidence>
<dbReference type="EMBL" id="CP019717">
    <property type="protein sequence ID" value="QHZ51049.1"/>
    <property type="molecule type" value="Genomic_DNA"/>
</dbReference>
<feature type="domain" description="M protein trans-acting positive regulator (MGA) HTH" evidence="4">
    <location>
        <begin position="10"/>
        <end position="54"/>
    </location>
</feature>
<dbReference type="AlphaFoldDB" id="A0A6C0QQN1"/>
<evidence type="ECO:0000256" key="2">
    <source>
        <dbReference type="ARBA" id="ARBA00023163"/>
    </source>
</evidence>